<dbReference type="GO" id="GO:0006355">
    <property type="term" value="P:regulation of DNA-templated transcription"/>
    <property type="evidence" value="ECO:0007669"/>
    <property type="project" value="TreeGrafter"/>
</dbReference>
<dbReference type="AlphaFoldDB" id="A0A7W2L4B5"/>
<name>A0A7W2L4B5_PSEPU</name>
<organism evidence="2 3">
    <name type="scientific">Pseudomonas putida</name>
    <name type="common">Arthrobacter siderocapsulatus</name>
    <dbReference type="NCBI Taxonomy" id="303"/>
    <lineage>
        <taxon>Bacteria</taxon>
        <taxon>Pseudomonadati</taxon>
        <taxon>Pseudomonadota</taxon>
        <taxon>Gammaproteobacteria</taxon>
        <taxon>Pseudomonadales</taxon>
        <taxon>Pseudomonadaceae</taxon>
        <taxon>Pseudomonas</taxon>
    </lineage>
</organism>
<protein>
    <submittedName>
        <fullName evidence="2">LysR family transcriptional regulator substrate-binding protein</fullName>
    </submittedName>
</protein>
<dbReference type="Gene3D" id="3.40.190.10">
    <property type="entry name" value="Periplasmic binding protein-like II"/>
    <property type="match status" value="2"/>
</dbReference>
<comment type="caution">
    <text evidence="2">The sequence shown here is derived from an EMBL/GenBank/DDBJ whole genome shotgun (WGS) entry which is preliminary data.</text>
</comment>
<evidence type="ECO:0000313" key="3">
    <source>
        <dbReference type="Proteomes" id="UP000553948"/>
    </source>
</evidence>
<dbReference type="PANTHER" id="PTHR30419">
    <property type="entry name" value="HTH-TYPE TRANSCRIPTIONAL REGULATOR YBHD"/>
    <property type="match status" value="1"/>
</dbReference>
<dbReference type="InterPro" id="IPR005119">
    <property type="entry name" value="LysR_subst-bd"/>
</dbReference>
<proteinExistence type="predicted"/>
<accession>A0A7W2L4B5</accession>
<dbReference type="Pfam" id="PF03466">
    <property type="entry name" value="LysR_substrate"/>
    <property type="match status" value="1"/>
</dbReference>
<evidence type="ECO:0000313" key="2">
    <source>
        <dbReference type="EMBL" id="MBA6118041.1"/>
    </source>
</evidence>
<dbReference type="SUPFAM" id="SSF53850">
    <property type="entry name" value="Periplasmic binding protein-like II"/>
    <property type="match status" value="1"/>
</dbReference>
<gene>
    <name evidence="2" type="ORF">H4C47_20200</name>
</gene>
<dbReference type="Proteomes" id="UP000553948">
    <property type="component" value="Unassembled WGS sequence"/>
</dbReference>
<reference evidence="2 3" key="1">
    <citation type="submission" date="2020-07" db="EMBL/GenBank/DDBJ databases">
        <title>Diversity of carbapenemase encoding genes among Pseudomonas putida group clinical isolates in a tertiary Brazilian hospital.</title>
        <authorList>
            <person name="Alberto-Lei F."/>
            <person name="Nodari C.S."/>
            <person name="Streling A.P."/>
            <person name="Paulino J.T."/>
            <person name="Bessa-Neto F.O."/>
            <person name="Cayo R."/>
            <person name="Gales A.C."/>
        </authorList>
    </citation>
    <scope>NUCLEOTIDE SEQUENCE [LARGE SCALE GENOMIC DNA]</scope>
    <source>
        <strain evidence="2 3">12464</strain>
    </source>
</reference>
<feature type="domain" description="LysR substrate-binding" evidence="1">
    <location>
        <begin position="6"/>
        <end position="183"/>
    </location>
</feature>
<dbReference type="EMBL" id="JACGDG010000019">
    <property type="protein sequence ID" value="MBA6118041.1"/>
    <property type="molecule type" value="Genomic_DNA"/>
</dbReference>
<dbReference type="GO" id="GO:0005829">
    <property type="term" value="C:cytosol"/>
    <property type="evidence" value="ECO:0007669"/>
    <property type="project" value="TreeGrafter"/>
</dbReference>
<dbReference type="RefSeq" id="WP_176515399.1">
    <property type="nucleotide sequence ID" value="NZ_CP060529.1"/>
</dbReference>
<sequence>MQETNLKPAMEYLAQRYPDLQLSVRHDDDLQPSLEALRRGTADILIQPSTILDERYVEHHHWCDDYRLIVPSASQAGRTLIEIAQTVPYVAWRHAGIDRLHSQLFTDQLRLRHRGELSCLETLLELVIDGHYLSVLPSALLPDLDPRVQYLPLPAPVARRISVIARPISLLSNAAIAVLEALKLA</sequence>
<dbReference type="CDD" id="cd05466">
    <property type="entry name" value="PBP2_LTTR_substrate"/>
    <property type="match status" value="1"/>
</dbReference>
<evidence type="ECO:0000259" key="1">
    <source>
        <dbReference type="Pfam" id="PF03466"/>
    </source>
</evidence>
<dbReference type="InterPro" id="IPR050950">
    <property type="entry name" value="HTH-type_LysR_regulators"/>
</dbReference>